<evidence type="ECO:0000313" key="1">
    <source>
        <dbReference type="EMBL" id="CAG8846439.1"/>
    </source>
</evidence>
<accession>A0ABN7X3H6</accession>
<organism evidence="1 2">
    <name type="scientific">Gigaspora margarita</name>
    <dbReference type="NCBI Taxonomy" id="4874"/>
    <lineage>
        <taxon>Eukaryota</taxon>
        <taxon>Fungi</taxon>
        <taxon>Fungi incertae sedis</taxon>
        <taxon>Mucoromycota</taxon>
        <taxon>Glomeromycotina</taxon>
        <taxon>Glomeromycetes</taxon>
        <taxon>Diversisporales</taxon>
        <taxon>Gigasporaceae</taxon>
        <taxon>Gigaspora</taxon>
    </lineage>
</organism>
<dbReference type="EMBL" id="CAJVQB010083536">
    <property type="protein sequence ID" value="CAG8846439.1"/>
    <property type="molecule type" value="Genomic_DNA"/>
</dbReference>
<feature type="non-terminal residue" evidence="1">
    <location>
        <position position="1"/>
    </location>
</feature>
<protein>
    <submittedName>
        <fullName evidence="1">38279_t:CDS:1</fullName>
    </submittedName>
</protein>
<sequence length="47" mass="5426">DIRKSGSAIKYQAAWNQIINISGLKPTIEIIKTILRKILQNYTIRKN</sequence>
<gene>
    <name evidence="1" type="ORF">GMARGA_LOCUS38161</name>
</gene>
<reference evidence="1 2" key="1">
    <citation type="submission" date="2021-06" db="EMBL/GenBank/DDBJ databases">
        <authorList>
            <person name="Kallberg Y."/>
            <person name="Tangrot J."/>
            <person name="Rosling A."/>
        </authorList>
    </citation>
    <scope>NUCLEOTIDE SEQUENCE [LARGE SCALE GENOMIC DNA]</scope>
    <source>
        <strain evidence="1 2">120-4 pot B 10/14</strain>
    </source>
</reference>
<dbReference type="Proteomes" id="UP000789901">
    <property type="component" value="Unassembled WGS sequence"/>
</dbReference>
<evidence type="ECO:0000313" key="2">
    <source>
        <dbReference type="Proteomes" id="UP000789901"/>
    </source>
</evidence>
<keyword evidence="2" id="KW-1185">Reference proteome</keyword>
<proteinExistence type="predicted"/>
<name>A0ABN7X3H6_GIGMA</name>
<comment type="caution">
    <text evidence="1">The sequence shown here is derived from an EMBL/GenBank/DDBJ whole genome shotgun (WGS) entry which is preliminary data.</text>
</comment>